<evidence type="ECO:0000256" key="2">
    <source>
        <dbReference type="ARBA" id="ARBA00012438"/>
    </source>
</evidence>
<feature type="domain" description="Response regulatory" evidence="8">
    <location>
        <begin position="676"/>
        <end position="790"/>
    </location>
</feature>
<feature type="domain" description="Histidine kinase" evidence="7">
    <location>
        <begin position="319"/>
        <end position="540"/>
    </location>
</feature>
<evidence type="ECO:0000259" key="7">
    <source>
        <dbReference type="PROSITE" id="PS50109"/>
    </source>
</evidence>
<dbReference type="InterPro" id="IPR036890">
    <property type="entry name" value="HATPase_C_sf"/>
</dbReference>
<gene>
    <name evidence="9" type="ORF">ACFSPV_05265</name>
</gene>
<keyword evidence="9" id="KW-0067">ATP-binding</keyword>
<feature type="modified residue" description="4-aspartylphosphate" evidence="6">
    <location>
        <position position="725"/>
    </location>
</feature>
<evidence type="ECO:0000256" key="1">
    <source>
        <dbReference type="ARBA" id="ARBA00000085"/>
    </source>
</evidence>
<dbReference type="InterPro" id="IPR005467">
    <property type="entry name" value="His_kinase_dom"/>
</dbReference>
<dbReference type="InterPro" id="IPR004358">
    <property type="entry name" value="Sig_transdc_His_kin-like_C"/>
</dbReference>
<dbReference type="InterPro" id="IPR036097">
    <property type="entry name" value="HisK_dim/P_sf"/>
</dbReference>
<reference evidence="10" key="1">
    <citation type="journal article" date="2019" name="Int. J. Syst. Evol. Microbiol.">
        <title>The Global Catalogue of Microorganisms (GCM) 10K type strain sequencing project: providing services to taxonomists for standard genome sequencing and annotation.</title>
        <authorList>
            <consortium name="The Broad Institute Genomics Platform"/>
            <consortium name="The Broad Institute Genome Sequencing Center for Infectious Disease"/>
            <person name="Wu L."/>
            <person name="Ma J."/>
        </authorList>
    </citation>
    <scope>NUCLEOTIDE SEQUENCE [LARGE SCALE GENOMIC DNA]</scope>
    <source>
        <strain evidence="10">CCUG 62793</strain>
    </source>
</reference>
<dbReference type="PROSITE" id="PS50110">
    <property type="entry name" value="RESPONSE_REGULATORY"/>
    <property type="match status" value="1"/>
</dbReference>
<proteinExistence type="predicted"/>
<evidence type="ECO:0000256" key="3">
    <source>
        <dbReference type="ARBA" id="ARBA00022553"/>
    </source>
</evidence>
<dbReference type="Gene3D" id="3.30.565.10">
    <property type="entry name" value="Histidine kinase-like ATPase, C-terminal domain"/>
    <property type="match status" value="1"/>
</dbReference>
<comment type="catalytic activity">
    <reaction evidence="1">
        <text>ATP + protein L-histidine = ADP + protein N-phospho-L-histidine.</text>
        <dbReference type="EC" id="2.7.13.3"/>
    </reaction>
</comment>
<dbReference type="SMART" id="SM00387">
    <property type="entry name" value="HATPase_c"/>
    <property type="match status" value="1"/>
</dbReference>
<evidence type="ECO:0000313" key="10">
    <source>
        <dbReference type="Proteomes" id="UP001597287"/>
    </source>
</evidence>
<sequence length="794" mass="85815">MRQFQALSFYPSAMQHRLCLSMVLRDWVVSLRDLMVFSLAILVMLGCAFLDGRDDAVPGGPSRSRVHVPVREVQLFFMDRYFPLLDAALGAAHAAIHPQAGLAWPWRASAPQGHLGPLHSLMQAGRNLPESLLLRKSANNAGWLADRWEPVRQLARAHAWPLLWSVLLGLACMAVLAWCVRRLRRGVPASAWSRAGACAAGDALCRKLLDTAPVGLALVRCSDRSLLLSNELARQWVCSDPSWFEHAVAGGAQEVPRELGLEDGRLVEVSTTPTTHAGEPVVFCLVSDVTALRQVQTALVDAKLRAESASLAKTQFLATMSHEIRTPLFGILGTLELLALSRIPAEQTRYLGAMQQASASLLRIVNDSLDLSAIEAGRLQLEAQAFSATELLDSVAAGLLSRAEQKGLQLYAVSDVKTPPLLVGDALRLRQILDNLVGNAIKFTFSGHVAIRLQVMGDSEDGTDLRFQVQDTGIGIDPEQQPFLFDPYFRAHSATQQQVQGAGLGLSICLRLGQEMGGRLTAASQPGLGTCVSFELRLPREPAAGHGPAPRLLPQTVYVDGAIPEVVHNLCAWLRHWGAMAQPYRDQVQSLKEQAVLVQAWPRSVRRVQWTGKCVLALGPGEGPRESLPARVWEAGTHGVLAVGQALGLAQQGIAPGAHTDLCAAVPHGQEPMGLRVLIVEDNPINRIILQEQLQMLGCEVQQASNGQDALSVPGLLEFDAVLTDLHMPLLDGLALARALRKRGYSRPIVGLTANAQPQGQGDGLPAGLDSLLCKPFPLAVLRTTLNNLKQSRS</sequence>
<dbReference type="CDD" id="cd00082">
    <property type="entry name" value="HisKA"/>
    <property type="match status" value="1"/>
</dbReference>
<dbReference type="Pfam" id="PF02518">
    <property type="entry name" value="HATPase_c"/>
    <property type="match status" value="1"/>
</dbReference>
<dbReference type="PANTHER" id="PTHR43047">
    <property type="entry name" value="TWO-COMPONENT HISTIDINE PROTEIN KINASE"/>
    <property type="match status" value="1"/>
</dbReference>
<dbReference type="Proteomes" id="UP001597287">
    <property type="component" value="Unassembled WGS sequence"/>
</dbReference>
<dbReference type="InterPro" id="IPR003594">
    <property type="entry name" value="HATPase_dom"/>
</dbReference>
<evidence type="ECO:0000256" key="6">
    <source>
        <dbReference type="PROSITE-ProRule" id="PRU00169"/>
    </source>
</evidence>
<dbReference type="SUPFAM" id="SSF52172">
    <property type="entry name" value="CheY-like"/>
    <property type="match status" value="1"/>
</dbReference>
<dbReference type="InterPro" id="IPR001789">
    <property type="entry name" value="Sig_transdc_resp-reg_receiver"/>
</dbReference>
<evidence type="ECO:0000256" key="4">
    <source>
        <dbReference type="ARBA" id="ARBA00022679"/>
    </source>
</evidence>
<comment type="caution">
    <text evidence="9">The sequence shown here is derived from an EMBL/GenBank/DDBJ whole genome shotgun (WGS) entry which is preliminary data.</text>
</comment>
<dbReference type="EC" id="2.7.13.3" evidence="2"/>
<organism evidence="9 10">
    <name type="scientific">Delftia deserti</name>
    <dbReference type="NCBI Taxonomy" id="1651218"/>
    <lineage>
        <taxon>Bacteria</taxon>
        <taxon>Pseudomonadati</taxon>
        <taxon>Pseudomonadota</taxon>
        <taxon>Betaproteobacteria</taxon>
        <taxon>Burkholderiales</taxon>
        <taxon>Comamonadaceae</taxon>
        <taxon>Delftia</taxon>
    </lineage>
</organism>
<dbReference type="RefSeq" id="WP_380105276.1">
    <property type="nucleotide sequence ID" value="NZ_JBHSIH010000001.1"/>
</dbReference>
<dbReference type="Gene3D" id="3.40.50.2300">
    <property type="match status" value="1"/>
</dbReference>
<dbReference type="GO" id="GO:0005524">
    <property type="term" value="F:ATP binding"/>
    <property type="evidence" value="ECO:0007669"/>
    <property type="project" value="UniProtKB-KW"/>
</dbReference>
<dbReference type="SUPFAM" id="SSF47384">
    <property type="entry name" value="Homodimeric domain of signal transducing histidine kinase"/>
    <property type="match status" value="1"/>
</dbReference>
<dbReference type="Pfam" id="PF00072">
    <property type="entry name" value="Response_reg"/>
    <property type="match status" value="1"/>
</dbReference>
<dbReference type="CDD" id="cd16922">
    <property type="entry name" value="HATPase_EvgS-ArcB-TorS-like"/>
    <property type="match status" value="1"/>
</dbReference>
<keyword evidence="5" id="KW-0418">Kinase</keyword>
<accession>A0ABW5EK09</accession>
<protein>
    <recommendedName>
        <fullName evidence="2">histidine kinase</fullName>
        <ecNumber evidence="2">2.7.13.3</ecNumber>
    </recommendedName>
</protein>
<dbReference type="EMBL" id="JBHUIG010000004">
    <property type="protein sequence ID" value="MFD2318101.1"/>
    <property type="molecule type" value="Genomic_DNA"/>
</dbReference>
<keyword evidence="10" id="KW-1185">Reference proteome</keyword>
<dbReference type="InterPro" id="IPR011006">
    <property type="entry name" value="CheY-like_superfamily"/>
</dbReference>
<dbReference type="Pfam" id="PF00512">
    <property type="entry name" value="HisKA"/>
    <property type="match status" value="1"/>
</dbReference>
<evidence type="ECO:0000313" key="9">
    <source>
        <dbReference type="EMBL" id="MFD2318101.1"/>
    </source>
</evidence>
<dbReference type="SMART" id="SM00448">
    <property type="entry name" value="REC"/>
    <property type="match status" value="1"/>
</dbReference>
<dbReference type="CDD" id="cd17546">
    <property type="entry name" value="REC_hyHK_CKI1_RcsC-like"/>
    <property type="match status" value="1"/>
</dbReference>
<dbReference type="Gene3D" id="1.10.287.130">
    <property type="match status" value="1"/>
</dbReference>
<dbReference type="SMART" id="SM00388">
    <property type="entry name" value="HisKA"/>
    <property type="match status" value="1"/>
</dbReference>
<keyword evidence="4" id="KW-0808">Transferase</keyword>
<dbReference type="InterPro" id="IPR003661">
    <property type="entry name" value="HisK_dim/P_dom"/>
</dbReference>
<dbReference type="PANTHER" id="PTHR43047:SF78">
    <property type="entry name" value="SENSORY_REGULATORY PROTEIN RPFC"/>
    <property type="match status" value="1"/>
</dbReference>
<dbReference type="PROSITE" id="PS50109">
    <property type="entry name" value="HIS_KIN"/>
    <property type="match status" value="1"/>
</dbReference>
<dbReference type="SUPFAM" id="SSF55874">
    <property type="entry name" value="ATPase domain of HSP90 chaperone/DNA topoisomerase II/histidine kinase"/>
    <property type="match status" value="1"/>
</dbReference>
<evidence type="ECO:0000259" key="8">
    <source>
        <dbReference type="PROSITE" id="PS50110"/>
    </source>
</evidence>
<dbReference type="PRINTS" id="PR00344">
    <property type="entry name" value="BCTRLSENSOR"/>
</dbReference>
<name>A0ABW5EK09_9BURK</name>
<keyword evidence="3 6" id="KW-0597">Phosphoprotein</keyword>
<keyword evidence="9" id="KW-0547">Nucleotide-binding</keyword>
<evidence type="ECO:0000256" key="5">
    <source>
        <dbReference type="ARBA" id="ARBA00022777"/>
    </source>
</evidence>